<feature type="chain" id="PRO_5003442252" evidence="3">
    <location>
        <begin position="33"/>
        <end position="435"/>
    </location>
</feature>
<evidence type="ECO:0000313" key="4">
    <source>
        <dbReference type="EMBL" id="CCA88337.1"/>
    </source>
</evidence>
<dbReference type="SUPFAM" id="SSF51004">
    <property type="entry name" value="C-terminal (heme d1) domain of cytochrome cd1-nitrite reductase"/>
    <property type="match status" value="1"/>
</dbReference>
<dbReference type="InterPro" id="IPR011048">
    <property type="entry name" value="Haem_d1_sf"/>
</dbReference>
<dbReference type="RefSeq" id="WP_197331917.1">
    <property type="nucleotide sequence ID" value="NZ_CP115944.1"/>
</dbReference>
<dbReference type="PROSITE" id="PS51318">
    <property type="entry name" value="TAT"/>
    <property type="match status" value="1"/>
</dbReference>
<evidence type="ECO:0000256" key="1">
    <source>
        <dbReference type="ARBA" id="ARBA00005564"/>
    </source>
</evidence>
<dbReference type="GO" id="GO:0006006">
    <property type="term" value="P:glucose metabolic process"/>
    <property type="evidence" value="ECO:0007669"/>
    <property type="project" value="UniProtKB-KW"/>
</dbReference>
<feature type="signal peptide" evidence="3">
    <location>
        <begin position="1"/>
        <end position="32"/>
    </location>
</feature>
<organism evidence="4">
    <name type="scientific">Ralstonia syzygii R24</name>
    <dbReference type="NCBI Taxonomy" id="907261"/>
    <lineage>
        <taxon>Bacteria</taxon>
        <taxon>Pseudomonadati</taxon>
        <taxon>Pseudomonadota</taxon>
        <taxon>Betaproteobacteria</taxon>
        <taxon>Burkholderiales</taxon>
        <taxon>Burkholderiaceae</taxon>
        <taxon>Ralstonia</taxon>
        <taxon>Ralstonia solanacearum species complex</taxon>
    </lineage>
</organism>
<name>G3A393_9RALS</name>
<dbReference type="Pfam" id="PF10282">
    <property type="entry name" value="Lactonase"/>
    <property type="match status" value="1"/>
</dbReference>
<dbReference type="InterPro" id="IPR015943">
    <property type="entry name" value="WD40/YVTN_repeat-like_dom_sf"/>
</dbReference>
<gene>
    <name evidence="4" type="ORF">RALSY_30071</name>
</gene>
<dbReference type="GO" id="GO:0017057">
    <property type="term" value="F:6-phosphogluconolactonase activity"/>
    <property type="evidence" value="ECO:0007669"/>
    <property type="project" value="TreeGrafter"/>
</dbReference>
<comment type="similarity">
    <text evidence="1">Belongs to the cycloisomerase 2 family.</text>
</comment>
<protein>
    <submittedName>
        <fullName evidence="4">Putative 6-phosphogluconolactonase (Pgl)</fullName>
    </submittedName>
</protein>
<evidence type="ECO:0000256" key="2">
    <source>
        <dbReference type="ARBA" id="ARBA00022526"/>
    </source>
</evidence>
<dbReference type="PANTHER" id="PTHR30344:SF1">
    <property type="entry name" value="6-PHOSPHOGLUCONOLACTONASE"/>
    <property type="match status" value="1"/>
</dbReference>
<dbReference type="AlphaFoldDB" id="G3A393"/>
<dbReference type="EMBL" id="FR854088">
    <property type="protein sequence ID" value="CCA88337.1"/>
    <property type="molecule type" value="Genomic_DNA"/>
</dbReference>
<dbReference type="InterPro" id="IPR050282">
    <property type="entry name" value="Cycloisomerase_2"/>
</dbReference>
<keyword evidence="3" id="KW-0732">Signal</keyword>
<dbReference type="InterPro" id="IPR006311">
    <property type="entry name" value="TAT_signal"/>
</dbReference>
<proteinExistence type="inferred from homology"/>
<evidence type="ECO:0000256" key="3">
    <source>
        <dbReference type="SAM" id="SignalP"/>
    </source>
</evidence>
<keyword evidence="2" id="KW-0313">Glucose metabolism</keyword>
<reference evidence="4" key="1">
    <citation type="journal article" date="2011" name="PLoS ONE">
        <title>Ralstonia syzygii, the Blood Disease Bacterium and some Asian R. solanacearum strains form a single genomic species despite divergent lifestyles.</title>
        <authorList>
            <person name="Remenant B."/>
            <person name="de Cambiaire J.C."/>
            <person name="Cellier G."/>
            <person name="Jacobs J.M."/>
            <person name="Mangenot S."/>
            <person name="Barbe V."/>
            <person name="Lajus A."/>
            <person name="Vallenet D."/>
            <person name="Medigue C."/>
            <person name="Fegan M."/>
            <person name="Allen C."/>
            <person name="Prior P."/>
        </authorList>
    </citation>
    <scope>NUCLEOTIDE SEQUENCE</scope>
    <source>
        <strain evidence="4">R24</strain>
    </source>
</reference>
<reference evidence="4" key="2">
    <citation type="submission" date="2011-04" db="EMBL/GenBank/DDBJ databases">
        <authorList>
            <person name="Genoscope - CEA"/>
        </authorList>
    </citation>
    <scope>NUCLEOTIDE SEQUENCE</scope>
    <source>
        <strain evidence="4">R24</strain>
    </source>
</reference>
<dbReference type="Gene3D" id="2.130.10.10">
    <property type="entry name" value="YVTN repeat-like/Quinoprotein amine dehydrogenase"/>
    <property type="match status" value="1"/>
</dbReference>
<accession>G3A393</accession>
<sequence length="435" mass="46140">MTRFNRLRRTLMQWTGSLPLLGALPLPKLAQAQGADQPAASGTPPAGGTRAPRFAYVGTYTFDAPGGTAGGPPARGIYVLAPCGDAWSQVQVVASANPSFLAVHPNQRFLYAINEIDVYEGRATGTAEAYAIDPHDGRLTLLNRQPLSLSGTIPAHVAVSPDGHHLAVALYGGGAYNVLPIGADGRLGSVSGLFKDTGSGPDTDRQEAPHAHMVLFDPTGQRILGTDLGTDRINVFALEDGKLAPRDRAQLKPGSGPRHLALHPSGKLLYVINELDGTVACHGYDPATGRVLDERQRIATTPADYTGQKSGAALVMHPSGRFLYASNRRLKSEHPLADSIAVFGIDPASGRLAALQYWSEGLRFPRALTLADDGRHLYALSQKGDTILRLRIDDATGKLDQPAVVAKVPTPVCLVFASWLSIDHLRGGAEPPSCN</sequence>
<keyword evidence="2" id="KW-0119">Carbohydrate metabolism</keyword>
<dbReference type="InterPro" id="IPR019405">
    <property type="entry name" value="Lactonase_7-beta_prop"/>
</dbReference>
<dbReference type="PANTHER" id="PTHR30344">
    <property type="entry name" value="6-PHOSPHOGLUCONOLACTONASE-RELATED"/>
    <property type="match status" value="1"/>
</dbReference>